<dbReference type="NCBIfam" id="TIGR02492">
    <property type="entry name" value="flgK_ends"/>
    <property type="match status" value="1"/>
</dbReference>
<evidence type="ECO:0000259" key="8">
    <source>
        <dbReference type="Pfam" id="PF00460"/>
    </source>
</evidence>
<dbReference type="GO" id="GO:0044780">
    <property type="term" value="P:bacterial-type flagellum assembly"/>
    <property type="evidence" value="ECO:0007669"/>
    <property type="project" value="InterPro"/>
</dbReference>
<dbReference type="GO" id="GO:0005576">
    <property type="term" value="C:extracellular region"/>
    <property type="evidence" value="ECO:0007669"/>
    <property type="project" value="UniProtKB-SubCell"/>
</dbReference>
<keyword evidence="5" id="KW-0964">Secreted</keyword>
<dbReference type="Proteomes" id="UP000822184">
    <property type="component" value="Unassembled WGS sequence"/>
</dbReference>
<dbReference type="Pfam" id="PF00460">
    <property type="entry name" value="Flg_bb_rod"/>
    <property type="match status" value="1"/>
</dbReference>
<dbReference type="SUPFAM" id="SSF64518">
    <property type="entry name" value="Phase 1 flagellin"/>
    <property type="match status" value="1"/>
</dbReference>
<keyword evidence="7" id="KW-0175">Coiled coil</keyword>
<accession>A0AAE5H1I8</accession>
<proteinExistence type="inferred from homology"/>
<dbReference type="GO" id="GO:0009424">
    <property type="term" value="C:bacterial-type flagellum hook"/>
    <property type="evidence" value="ECO:0007669"/>
    <property type="project" value="InterPro"/>
</dbReference>
<feature type="domain" description="Flagellar hook-associated protein FlgK helical" evidence="10">
    <location>
        <begin position="102"/>
        <end position="266"/>
    </location>
</feature>
<comment type="caution">
    <text evidence="11">The sequence shown here is derived from an EMBL/GenBank/DDBJ whole genome shotgun (WGS) entry which is preliminary data.</text>
</comment>
<evidence type="ECO:0000313" key="11">
    <source>
        <dbReference type="EMBL" id="NSB12943.1"/>
    </source>
</evidence>
<feature type="domain" description="Flagellar basal body rod protein N-terminal" evidence="8">
    <location>
        <begin position="11"/>
        <end position="37"/>
    </location>
</feature>
<evidence type="ECO:0000313" key="12">
    <source>
        <dbReference type="Proteomes" id="UP000822184"/>
    </source>
</evidence>
<evidence type="ECO:0000256" key="6">
    <source>
        <dbReference type="ARBA" id="ARBA00023143"/>
    </source>
</evidence>
<evidence type="ECO:0000259" key="9">
    <source>
        <dbReference type="Pfam" id="PF06429"/>
    </source>
</evidence>
<dbReference type="Pfam" id="PF22638">
    <property type="entry name" value="FlgK_D1"/>
    <property type="match status" value="1"/>
</dbReference>
<sequence length="612" mass="66093">MAGLFDTFTIGKRGLNVNQSAINTTSHNIANANTQGYSRQRSVIETTRPFGGMSKFDTSGPGQVGTGAEVTTIQRIRDYFIDYQVRNENGKLGNYNVESNFLSEVEGVFGEPSDTGIQNLFAQFYSSFQEVAKTPEKSSARTVALQKATAIADALNHTYAQLEKKVTDAQELLQDNVKNVNSYLDQINELNKQISSVTAVGQTPNDLMDKRDNLLDKISNMFGITVERADKEAINLKAEGFQATGNVINNLVNSDPSNDKYTRLSYIKAAEVETTGTPPVATNKIKIEYYPLGNTSSATKTIEVTAASAAEAKDMADSLIQNRILIGNKDGVISDASGTEITATTADEINKKLFKIDGVNKNGTTAINSVDPKNIKGEIAGNQSAQDMIKSYMKDLDKIAASLAYSVNAIQTGSTTTGSSAANGVTYKMLFINSSASTQTDEGIGAKTITVNSDILNDVSLLNCEANSTTSGERDGKRAQAIADLLTKKFNISNIQDDVGSLDRSTFFAQSGAALTDGVNITQSNDGKTIDQYYKDMISKLGTQSEEATNRTDTERDSILKDLEDQRQSVSGVSLDEEMTNLIQFQHAYQASAKVISTVDELLDVVINGLKK</sequence>
<evidence type="ECO:0000256" key="7">
    <source>
        <dbReference type="SAM" id="Coils"/>
    </source>
</evidence>
<comment type="similarity">
    <text evidence="3">Belongs to the flagella basal body rod proteins family.</text>
</comment>
<feature type="coiled-coil region" evidence="7">
    <location>
        <begin position="145"/>
        <end position="193"/>
    </location>
</feature>
<dbReference type="InterPro" id="IPR001444">
    <property type="entry name" value="Flag_bb_rod_N"/>
</dbReference>
<name>A0AAE5H1I8_CLOBE</name>
<evidence type="ECO:0000256" key="5">
    <source>
        <dbReference type="ARBA" id="ARBA00022525"/>
    </source>
</evidence>
<keyword evidence="11" id="KW-0969">Cilium</keyword>
<dbReference type="InterPro" id="IPR010930">
    <property type="entry name" value="Flg_bb/hook_C_dom"/>
</dbReference>
<evidence type="ECO:0000256" key="2">
    <source>
        <dbReference type="ARBA" id="ARBA00004613"/>
    </source>
</evidence>
<reference evidence="11" key="1">
    <citation type="submission" date="2020-06" db="EMBL/GenBank/DDBJ databases">
        <title>Genomic insights into acetone-butanol-ethanol (ABE) fermentation by sequencing solventogenic clostridia strains.</title>
        <authorList>
            <person name="Brown S."/>
        </authorList>
    </citation>
    <scope>NUCLEOTIDE SEQUENCE</scope>
    <source>
        <strain evidence="11">DJ123</strain>
    </source>
</reference>
<dbReference type="PRINTS" id="PR01005">
    <property type="entry name" value="FLGHOOKAP1"/>
</dbReference>
<evidence type="ECO:0000259" key="10">
    <source>
        <dbReference type="Pfam" id="PF22638"/>
    </source>
</evidence>
<dbReference type="InterPro" id="IPR002371">
    <property type="entry name" value="FlgK"/>
</dbReference>
<dbReference type="RefSeq" id="WP_077855512.1">
    <property type="nucleotide sequence ID" value="NZ_JABTDW010000001.1"/>
</dbReference>
<gene>
    <name evidence="11" type="ORF">BCD95_001202</name>
</gene>
<dbReference type="InterPro" id="IPR053927">
    <property type="entry name" value="FlgK_helical"/>
</dbReference>
<dbReference type="AlphaFoldDB" id="A0AAE5H1I8"/>
<dbReference type="PANTHER" id="PTHR30033">
    <property type="entry name" value="FLAGELLAR HOOK-ASSOCIATED PROTEIN 1"/>
    <property type="match status" value="1"/>
</dbReference>
<dbReference type="PANTHER" id="PTHR30033:SF1">
    <property type="entry name" value="FLAGELLAR HOOK-ASSOCIATED PROTEIN 1"/>
    <property type="match status" value="1"/>
</dbReference>
<dbReference type="GO" id="GO:0005198">
    <property type="term" value="F:structural molecule activity"/>
    <property type="evidence" value="ECO:0007669"/>
    <property type="project" value="InterPro"/>
</dbReference>
<comment type="subcellular location">
    <subcellularLocation>
        <location evidence="1">Bacterial flagellum</location>
    </subcellularLocation>
    <subcellularLocation>
        <location evidence="2">Secreted</location>
    </subcellularLocation>
</comment>
<keyword evidence="6" id="KW-0975">Bacterial flagellum</keyword>
<feature type="domain" description="Flagellar basal-body/hook protein C-terminal" evidence="9">
    <location>
        <begin position="569"/>
        <end position="608"/>
    </location>
</feature>
<organism evidence="11 12">
    <name type="scientific">Clostridium beijerinckii</name>
    <name type="common">Clostridium MP</name>
    <dbReference type="NCBI Taxonomy" id="1520"/>
    <lineage>
        <taxon>Bacteria</taxon>
        <taxon>Bacillati</taxon>
        <taxon>Bacillota</taxon>
        <taxon>Clostridia</taxon>
        <taxon>Eubacteriales</taxon>
        <taxon>Clostridiaceae</taxon>
        <taxon>Clostridium</taxon>
    </lineage>
</organism>
<dbReference type="EMBL" id="JABTDW010000001">
    <property type="protein sequence ID" value="NSB12943.1"/>
    <property type="molecule type" value="Genomic_DNA"/>
</dbReference>
<evidence type="ECO:0000256" key="3">
    <source>
        <dbReference type="ARBA" id="ARBA00009677"/>
    </source>
</evidence>
<evidence type="ECO:0000256" key="1">
    <source>
        <dbReference type="ARBA" id="ARBA00004365"/>
    </source>
</evidence>
<keyword evidence="11" id="KW-0282">Flagellum</keyword>
<protein>
    <recommendedName>
        <fullName evidence="4">Flagellar hook-associated protein 1</fullName>
    </recommendedName>
</protein>
<keyword evidence="11" id="KW-0966">Cell projection</keyword>
<dbReference type="Pfam" id="PF06429">
    <property type="entry name" value="Flg_bbr_C"/>
    <property type="match status" value="1"/>
</dbReference>
<evidence type="ECO:0000256" key="4">
    <source>
        <dbReference type="ARBA" id="ARBA00016244"/>
    </source>
</evidence>